<dbReference type="GO" id="GO:0005975">
    <property type="term" value="P:carbohydrate metabolic process"/>
    <property type="evidence" value="ECO:0007669"/>
    <property type="project" value="InterPro"/>
</dbReference>
<dbReference type="AlphaFoldDB" id="A0AA41UFJ2"/>
<dbReference type="GO" id="GO:0003824">
    <property type="term" value="F:catalytic activity"/>
    <property type="evidence" value="ECO:0007669"/>
    <property type="project" value="InterPro"/>
</dbReference>
<keyword evidence="2" id="KW-1185">Reference proteome</keyword>
<dbReference type="InterPro" id="IPR014718">
    <property type="entry name" value="GH-type_carb-bd"/>
</dbReference>
<dbReference type="SUPFAM" id="SSF74650">
    <property type="entry name" value="Galactose mutarotase-like"/>
    <property type="match status" value="1"/>
</dbReference>
<comment type="caution">
    <text evidence="1">The sequence shown here is derived from an EMBL/GenBank/DDBJ whole genome shotgun (WGS) entry which is preliminary data.</text>
</comment>
<dbReference type="EMBL" id="JALAZD010000001">
    <property type="protein sequence ID" value="MCI0126491.1"/>
    <property type="molecule type" value="Genomic_DNA"/>
</dbReference>
<name>A0AA41UFJ2_9HYPH</name>
<organism evidence="1 2">
    <name type="scientific">Paradevosia shaoguanensis</name>
    <dbReference type="NCBI Taxonomy" id="1335043"/>
    <lineage>
        <taxon>Bacteria</taxon>
        <taxon>Pseudomonadati</taxon>
        <taxon>Pseudomonadota</taxon>
        <taxon>Alphaproteobacteria</taxon>
        <taxon>Hyphomicrobiales</taxon>
        <taxon>Devosiaceae</taxon>
        <taxon>Paradevosia</taxon>
    </lineage>
</organism>
<dbReference type="Gene3D" id="2.70.98.10">
    <property type="match status" value="1"/>
</dbReference>
<proteinExistence type="predicted"/>
<reference evidence="1" key="1">
    <citation type="submission" date="2022-03" db="EMBL/GenBank/DDBJ databases">
        <title>The complete genome sequence of a Methyloterrigena soli.</title>
        <authorList>
            <person name="Zi Z."/>
        </authorList>
    </citation>
    <scope>NUCLEOTIDE SEQUENCE</scope>
    <source>
        <strain evidence="1">M48</strain>
    </source>
</reference>
<evidence type="ECO:0000313" key="2">
    <source>
        <dbReference type="Proteomes" id="UP001156140"/>
    </source>
</evidence>
<dbReference type="InterPro" id="IPR011013">
    <property type="entry name" value="Gal_mutarotase_sf_dom"/>
</dbReference>
<sequence length="333" mass="36408">MSRTVRFAGSHVSGEVQSLAGMAGPILFDLGGERLVSPLAVAPWSDDPPEELARVEPLLRRLRGEWPCVPFGVPQTRTDLPSDWLPPAVATPWHAQAHGFSSHHDWQFDSTSEGRVGLSIAYPTDHPIARLERTVSARPGQPAVDFRLTIHPRRDVELPIGLHPVFRLPEEAGAARLVLPAQARAWTFPVDVEPGRSALAPDQRDQPPAALNRDITRLPFAEPSEDLVLLTGTGGRVALENHAEGYRAILTWDAEALPSCLLWMSNGGRQFYPWNGRFRAIGIEPISGPFDLGLAHALNRNSPLARKGIRTSTALKANTPWTTSYAIACEPLS</sequence>
<dbReference type="Proteomes" id="UP001156140">
    <property type="component" value="Unassembled WGS sequence"/>
</dbReference>
<dbReference type="RefSeq" id="WP_281735344.1">
    <property type="nucleotide sequence ID" value="NZ_JAKETQ010000001.1"/>
</dbReference>
<accession>A0AA41UFJ2</accession>
<dbReference type="GO" id="GO:0030246">
    <property type="term" value="F:carbohydrate binding"/>
    <property type="evidence" value="ECO:0007669"/>
    <property type="project" value="InterPro"/>
</dbReference>
<protein>
    <recommendedName>
        <fullName evidence="3">Aldose 1-epimerase</fullName>
    </recommendedName>
</protein>
<evidence type="ECO:0000313" key="1">
    <source>
        <dbReference type="EMBL" id="MCI0126491.1"/>
    </source>
</evidence>
<gene>
    <name evidence="1" type="ORF">ML536_06590</name>
</gene>
<evidence type="ECO:0008006" key="3">
    <source>
        <dbReference type="Google" id="ProtNLM"/>
    </source>
</evidence>